<accession>A0ABQ6AQM8</accession>
<organism evidence="1 2">
    <name type="scientific">Bradyrhizobium iriomotense</name>
    <dbReference type="NCBI Taxonomy" id="441950"/>
    <lineage>
        <taxon>Bacteria</taxon>
        <taxon>Pseudomonadati</taxon>
        <taxon>Pseudomonadota</taxon>
        <taxon>Alphaproteobacteria</taxon>
        <taxon>Hyphomicrobiales</taxon>
        <taxon>Nitrobacteraceae</taxon>
        <taxon>Bradyrhizobium</taxon>
    </lineage>
</organism>
<keyword evidence="2" id="KW-1185">Reference proteome</keyword>
<reference evidence="2" key="1">
    <citation type="journal article" date="2019" name="Int. J. Syst. Evol. Microbiol.">
        <title>The Global Catalogue of Microorganisms (GCM) 10K type strain sequencing project: providing services to taxonomists for standard genome sequencing and annotation.</title>
        <authorList>
            <consortium name="The Broad Institute Genomics Platform"/>
            <consortium name="The Broad Institute Genome Sequencing Center for Infectious Disease"/>
            <person name="Wu L."/>
            <person name="Ma J."/>
        </authorList>
    </citation>
    <scope>NUCLEOTIDE SEQUENCE [LARGE SCALE GENOMIC DNA]</scope>
    <source>
        <strain evidence="2">NBRC 102520</strain>
    </source>
</reference>
<proteinExistence type="predicted"/>
<comment type="caution">
    <text evidence="1">The sequence shown here is derived from an EMBL/GenBank/DDBJ whole genome shotgun (WGS) entry which is preliminary data.</text>
</comment>
<gene>
    <name evidence="1" type="ORF">GCM10007857_05860</name>
</gene>
<dbReference type="Proteomes" id="UP001156905">
    <property type="component" value="Unassembled WGS sequence"/>
</dbReference>
<dbReference type="EMBL" id="BSOW01000002">
    <property type="protein sequence ID" value="GLR83876.1"/>
    <property type="molecule type" value="Genomic_DNA"/>
</dbReference>
<protein>
    <recommendedName>
        <fullName evidence="3">Secreted protein</fullName>
    </recommendedName>
</protein>
<sequence length="76" mass="7801">MRSASPPADSAAGALCFLPIVVPAPVRNCALGRDDTECMARSRPALQRYAASTVVGFSGPTGIGTVTKSFGRFTGL</sequence>
<name>A0ABQ6AQM8_9BRAD</name>
<evidence type="ECO:0008006" key="3">
    <source>
        <dbReference type="Google" id="ProtNLM"/>
    </source>
</evidence>
<evidence type="ECO:0000313" key="1">
    <source>
        <dbReference type="EMBL" id="GLR83876.1"/>
    </source>
</evidence>
<evidence type="ECO:0000313" key="2">
    <source>
        <dbReference type="Proteomes" id="UP001156905"/>
    </source>
</evidence>